<comment type="caution">
    <text evidence="10">The sequence shown here is derived from an EMBL/GenBank/DDBJ whole genome shotgun (WGS) entry which is preliminary data.</text>
</comment>
<keyword evidence="7" id="KW-0496">Mitochondrion</keyword>
<accession>A0ABR1JRA6</accession>
<evidence type="ECO:0000313" key="11">
    <source>
        <dbReference type="Proteomes" id="UP001498398"/>
    </source>
</evidence>
<keyword evidence="11" id="KW-1185">Reference proteome</keyword>
<evidence type="ECO:0000256" key="5">
    <source>
        <dbReference type="ARBA" id="ARBA00022792"/>
    </source>
</evidence>
<reference evidence="10 11" key="1">
    <citation type="submission" date="2024-01" db="EMBL/GenBank/DDBJ databases">
        <title>A draft genome for the cacao thread blight pathogen Marasmiellus scandens.</title>
        <authorList>
            <person name="Baruah I.K."/>
            <person name="Leung J."/>
            <person name="Bukari Y."/>
            <person name="Amoako-Attah I."/>
            <person name="Meinhardt L.W."/>
            <person name="Bailey B.A."/>
            <person name="Cohen S.P."/>
        </authorList>
    </citation>
    <scope>NUCLEOTIDE SEQUENCE [LARGE SCALE GENOMIC DNA]</scope>
    <source>
        <strain evidence="10 11">GH-19</strain>
    </source>
</reference>
<keyword evidence="3" id="KW-0813">Transport</keyword>
<evidence type="ECO:0000256" key="3">
    <source>
        <dbReference type="ARBA" id="ARBA00022448"/>
    </source>
</evidence>
<keyword evidence="4" id="KW-0679">Respiratory chain</keyword>
<comment type="similarity">
    <text evidence="2">Belongs to the complex I NDUFA5 subunit family.</text>
</comment>
<dbReference type="Pfam" id="PF04716">
    <property type="entry name" value="ETC_C1_NDUFA5"/>
    <property type="match status" value="1"/>
</dbReference>
<dbReference type="Proteomes" id="UP001498398">
    <property type="component" value="Unassembled WGS sequence"/>
</dbReference>
<evidence type="ECO:0000256" key="6">
    <source>
        <dbReference type="ARBA" id="ARBA00022982"/>
    </source>
</evidence>
<keyword evidence="8" id="KW-0472">Membrane</keyword>
<evidence type="ECO:0000313" key="10">
    <source>
        <dbReference type="EMBL" id="KAK7465581.1"/>
    </source>
</evidence>
<proteinExistence type="inferred from homology"/>
<keyword evidence="6" id="KW-0249">Electron transport</keyword>
<dbReference type="EMBL" id="JBANRG010000009">
    <property type="protein sequence ID" value="KAK7463611.1"/>
    <property type="molecule type" value="Genomic_DNA"/>
</dbReference>
<name>A0ABR1JRA6_9AGAR</name>
<evidence type="ECO:0000313" key="9">
    <source>
        <dbReference type="EMBL" id="KAK7463611.1"/>
    </source>
</evidence>
<organism evidence="10 11">
    <name type="scientific">Marasmiellus scandens</name>
    <dbReference type="NCBI Taxonomy" id="2682957"/>
    <lineage>
        <taxon>Eukaryota</taxon>
        <taxon>Fungi</taxon>
        <taxon>Dikarya</taxon>
        <taxon>Basidiomycota</taxon>
        <taxon>Agaricomycotina</taxon>
        <taxon>Agaricomycetes</taxon>
        <taxon>Agaricomycetidae</taxon>
        <taxon>Agaricales</taxon>
        <taxon>Marasmiineae</taxon>
        <taxon>Omphalotaceae</taxon>
        <taxon>Marasmiellus</taxon>
    </lineage>
</organism>
<protein>
    <recommendedName>
        <fullName evidence="12">NADH2 dehydrogenase</fullName>
    </recommendedName>
</protein>
<evidence type="ECO:0008006" key="12">
    <source>
        <dbReference type="Google" id="ProtNLM"/>
    </source>
</evidence>
<sequence length="127" mass="13936">MFRLTRPLFQAVKTSTGITGLAVHPNPLPALQKTYESTLTALAALPATSVYRQGAEALTQHKLNVLKGANGNVEAVEKQLNEGQIEESLEIAQDELSLVGKMAEWKAWEPLEEKKADWEYAGTQSQT</sequence>
<keyword evidence="5" id="KW-0999">Mitochondrion inner membrane</keyword>
<evidence type="ECO:0000256" key="2">
    <source>
        <dbReference type="ARBA" id="ARBA00010261"/>
    </source>
</evidence>
<dbReference type="EMBL" id="JBANRG010000006">
    <property type="protein sequence ID" value="KAK7465581.1"/>
    <property type="molecule type" value="Genomic_DNA"/>
</dbReference>
<dbReference type="PANTHER" id="PTHR12653:SF0">
    <property type="entry name" value="NADH DEHYDROGENASE [UBIQUINONE] 1 ALPHA SUBCOMPLEX SUBUNIT 5"/>
    <property type="match status" value="1"/>
</dbReference>
<comment type="subcellular location">
    <subcellularLocation>
        <location evidence="1">Mitochondrion inner membrane</location>
        <topology evidence="1">Peripheral membrane protein</topology>
        <orientation evidence="1">Matrix side</orientation>
    </subcellularLocation>
</comment>
<evidence type="ECO:0000256" key="4">
    <source>
        <dbReference type="ARBA" id="ARBA00022660"/>
    </source>
</evidence>
<evidence type="ECO:0000256" key="7">
    <source>
        <dbReference type="ARBA" id="ARBA00023128"/>
    </source>
</evidence>
<dbReference type="PANTHER" id="PTHR12653">
    <property type="entry name" value="NADH-UBIQUINONE OXIDOREDUCTASE 13 KD-B SUBUNIT"/>
    <property type="match status" value="1"/>
</dbReference>
<gene>
    <name evidence="10" type="ORF">VKT23_005552</name>
    <name evidence="9" type="ORF">VKT23_006954</name>
</gene>
<dbReference type="InterPro" id="IPR006806">
    <property type="entry name" value="NDUFA5"/>
</dbReference>
<evidence type="ECO:0000256" key="1">
    <source>
        <dbReference type="ARBA" id="ARBA00004443"/>
    </source>
</evidence>
<evidence type="ECO:0000256" key="8">
    <source>
        <dbReference type="ARBA" id="ARBA00023136"/>
    </source>
</evidence>